<evidence type="ECO:0000259" key="2">
    <source>
        <dbReference type="Pfam" id="PF04389"/>
    </source>
</evidence>
<feature type="signal peptide" evidence="1">
    <location>
        <begin position="1"/>
        <end position="20"/>
    </location>
</feature>
<keyword evidence="4" id="KW-1185">Reference proteome</keyword>
<dbReference type="InterPro" id="IPR045175">
    <property type="entry name" value="M28_fam"/>
</dbReference>
<name>A0A3A6TP53_9GAMM</name>
<dbReference type="GO" id="GO:0006508">
    <property type="term" value="P:proteolysis"/>
    <property type="evidence" value="ECO:0007669"/>
    <property type="project" value="InterPro"/>
</dbReference>
<dbReference type="Proteomes" id="UP000273022">
    <property type="component" value="Unassembled WGS sequence"/>
</dbReference>
<evidence type="ECO:0000256" key="1">
    <source>
        <dbReference type="SAM" id="SignalP"/>
    </source>
</evidence>
<dbReference type="AlphaFoldDB" id="A0A3A6TP53"/>
<evidence type="ECO:0000313" key="3">
    <source>
        <dbReference type="EMBL" id="RJY13318.1"/>
    </source>
</evidence>
<gene>
    <name evidence="3" type="ORF">D5R81_11290</name>
</gene>
<dbReference type="SUPFAM" id="SSF53187">
    <property type="entry name" value="Zn-dependent exopeptidases"/>
    <property type="match status" value="1"/>
</dbReference>
<keyword evidence="3" id="KW-0378">Hydrolase</keyword>
<sequence>MNLKRILTFSALALTSYSTAATDISLDSIKKDITFLAHDDLKGRASFTVEAEQAADYIAQRFKNIGLLPYKGTFKHTFPVYVRQVTQVDVALNGKVVADKHLAIVTTAKNVSWHQGNTNVSTHRVAAEDSLGEKLSELNLQGGNHLVLVDVAHEKMFGRYKHYFERPKTSLSDDNTGTLVLALTKEDQANHFLISAQSQTEKKKLTNVSGLLPGRSKDYEVVLFSAHYDHIGMLQQDEEGAKKTDVIFNGADDDASGTTAVINLAQHFKDKNDNERSLMFVAFAAEEIGGFGSQFFSKQLPVKNIMAMINLEMIGKPSKFGHGKVWMTGIERSDLGDIMNDALKPHDTEIFADPYPKQKLFYRSDNATLARLGVPAHSFSSTQLDKDPHYHKVSDEVSTLDLESMKKVIDTIARAVEPIVAAEATPSRLDATQVNAKGKIF</sequence>
<keyword evidence="1" id="KW-0732">Signal</keyword>
<dbReference type="Gene3D" id="3.40.630.10">
    <property type="entry name" value="Zn peptidases"/>
    <property type="match status" value="2"/>
</dbReference>
<organism evidence="3 4">
    <name type="scientific">Parashewanella spongiae</name>
    <dbReference type="NCBI Taxonomy" id="342950"/>
    <lineage>
        <taxon>Bacteria</taxon>
        <taxon>Pseudomonadati</taxon>
        <taxon>Pseudomonadota</taxon>
        <taxon>Gammaproteobacteria</taxon>
        <taxon>Alteromonadales</taxon>
        <taxon>Shewanellaceae</taxon>
        <taxon>Parashewanella</taxon>
    </lineage>
</organism>
<dbReference type="PANTHER" id="PTHR12147:SF26">
    <property type="entry name" value="PEPTIDASE M28 DOMAIN-CONTAINING PROTEIN"/>
    <property type="match status" value="1"/>
</dbReference>
<dbReference type="PANTHER" id="PTHR12147">
    <property type="entry name" value="METALLOPEPTIDASE M28 FAMILY MEMBER"/>
    <property type="match status" value="1"/>
</dbReference>
<protein>
    <submittedName>
        <fullName evidence="3">M20/M25/M40 family metallo-hydrolase</fullName>
    </submittedName>
</protein>
<dbReference type="GO" id="GO:0008235">
    <property type="term" value="F:metalloexopeptidase activity"/>
    <property type="evidence" value="ECO:0007669"/>
    <property type="project" value="InterPro"/>
</dbReference>
<comment type="caution">
    <text evidence="3">The sequence shown here is derived from an EMBL/GenBank/DDBJ whole genome shotgun (WGS) entry which is preliminary data.</text>
</comment>
<dbReference type="EMBL" id="QYYH01000065">
    <property type="protein sequence ID" value="RJY13318.1"/>
    <property type="molecule type" value="Genomic_DNA"/>
</dbReference>
<dbReference type="RefSeq" id="WP_121853743.1">
    <property type="nucleotide sequence ID" value="NZ_CP037952.1"/>
</dbReference>
<reference evidence="3 4" key="1">
    <citation type="submission" date="2018-09" db="EMBL/GenBank/DDBJ databases">
        <title>Phylogeny of the Shewanellaceae, and recommendation for two new genera, Pseudoshewanella and Parashewanella.</title>
        <authorList>
            <person name="Wang G."/>
        </authorList>
    </citation>
    <scope>NUCLEOTIDE SEQUENCE [LARGE SCALE GENOMIC DNA]</scope>
    <source>
        <strain evidence="3 4">KCTC 22492</strain>
    </source>
</reference>
<dbReference type="Pfam" id="PF04389">
    <property type="entry name" value="Peptidase_M28"/>
    <property type="match status" value="1"/>
</dbReference>
<dbReference type="OrthoDB" id="9778250at2"/>
<dbReference type="InterPro" id="IPR007484">
    <property type="entry name" value="Peptidase_M28"/>
</dbReference>
<feature type="domain" description="Peptidase M28" evidence="2">
    <location>
        <begin position="207"/>
        <end position="415"/>
    </location>
</feature>
<accession>A0A3A6TP53</accession>
<feature type="chain" id="PRO_5017189621" evidence="1">
    <location>
        <begin position="21"/>
        <end position="441"/>
    </location>
</feature>
<proteinExistence type="predicted"/>
<evidence type="ECO:0000313" key="4">
    <source>
        <dbReference type="Proteomes" id="UP000273022"/>
    </source>
</evidence>